<comment type="caution">
    <text evidence="4">The sequence shown here is derived from an EMBL/GenBank/DDBJ whole genome shotgun (WGS) entry which is preliminary data.</text>
</comment>
<dbReference type="Proteomes" id="UP000285274">
    <property type="component" value="Unassembled WGS sequence"/>
</dbReference>
<dbReference type="PANTHER" id="PTHR43278:SF2">
    <property type="entry name" value="IRON-SULFUR FLAVOPROTEIN"/>
    <property type="match status" value="1"/>
</dbReference>
<dbReference type="InterPro" id="IPR051796">
    <property type="entry name" value="ISF_SsuE-like"/>
</dbReference>
<sequence length="180" mass="19983">MSMKVLIISTSLRTNSNSDILARKCVRGALDAGHEVEYVSLKGKSIEYCIGCLSCIKSGSCVLKDDVKDIMEKVKQAEVIIFATPIYYYEMCGQMKTLLDRLNPLYASEYAFRDIYMIATAAEDEDSTFDKAYNGLQGWVDCFEKATLKGIVMGAGISEASDALNHKDVLKKAYELGRNL</sequence>
<evidence type="ECO:0000259" key="3">
    <source>
        <dbReference type="Pfam" id="PF03358"/>
    </source>
</evidence>
<evidence type="ECO:0000313" key="5">
    <source>
        <dbReference type="Proteomes" id="UP000285274"/>
    </source>
</evidence>
<dbReference type="PANTHER" id="PTHR43278">
    <property type="entry name" value="NAD(P)H-DEPENDENT FMN-CONTAINING OXIDOREDUCTASE YWQN-RELATED"/>
    <property type="match status" value="1"/>
</dbReference>
<dbReference type="AlphaFoldDB" id="A0A412J6Q4"/>
<evidence type="ECO:0000256" key="2">
    <source>
        <dbReference type="ARBA" id="ARBA00022643"/>
    </source>
</evidence>
<keyword evidence="1" id="KW-0285">Flavoprotein</keyword>
<organism evidence="4 5">
    <name type="scientific">Holdemanella biformis</name>
    <dbReference type="NCBI Taxonomy" id="1735"/>
    <lineage>
        <taxon>Bacteria</taxon>
        <taxon>Bacillati</taxon>
        <taxon>Bacillota</taxon>
        <taxon>Erysipelotrichia</taxon>
        <taxon>Erysipelotrichales</taxon>
        <taxon>Erysipelotrichaceae</taxon>
        <taxon>Holdemanella</taxon>
    </lineage>
</organism>
<dbReference type="GO" id="GO:0016491">
    <property type="term" value="F:oxidoreductase activity"/>
    <property type="evidence" value="ECO:0007669"/>
    <property type="project" value="InterPro"/>
</dbReference>
<proteinExistence type="predicted"/>
<gene>
    <name evidence="4" type="ORF">DWX92_03370</name>
</gene>
<keyword evidence="2" id="KW-0288">FMN</keyword>
<evidence type="ECO:0000256" key="1">
    <source>
        <dbReference type="ARBA" id="ARBA00022630"/>
    </source>
</evidence>
<dbReference type="InterPro" id="IPR029039">
    <property type="entry name" value="Flavoprotein-like_sf"/>
</dbReference>
<dbReference type="EMBL" id="QRVM01000008">
    <property type="protein sequence ID" value="RGS48030.1"/>
    <property type="molecule type" value="Genomic_DNA"/>
</dbReference>
<dbReference type="InterPro" id="IPR005025">
    <property type="entry name" value="FMN_Rdtase-like_dom"/>
</dbReference>
<dbReference type="SUPFAM" id="SSF52218">
    <property type="entry name" value="Flavoproteins"/>
    <property type="match status" value="1"/>
</dbReference>
<name>A0A412J6Q4_9FIRM</name>
<dbReference type="RefSeq" id="WP_118319500.1">
    <property type="nucleotide sequence ID" value="NZ_DBFOYD010000107.1"/>
</dbReference>
<evidence type="ECO:0000313" key="4">
    <source>
        <dbReference type="EMBL" id="RGS48030.1"/>
    </source>
</evidence>
<accession>A0A412J6Q4</accession>
<reference evidence="4 5" key="1">
    <citation type="submission" date="2018-08" db="EMBL/GenBank/DDBJ databases">
        <title>A genome reference for cultivated species of the human gut microbiota.</title>
        <authorList>
            <person name="Zou Y."/>
            <person name="Xue W."/>
            <person name="Luo G."/>
        </authorList>
    </citation>
    <scope>NUCLEOTIDE SEQUENCE [LARGE SCALE GENOMIC DNA]</scope>
    <source>
        <strain evidence="4 5">AF22-10AC</strain>
    </source>
</reference>
<protein>
    <submittedName>
        <fullName evidence="4">Flavodoxin family protein</fullName>
    </submittedName>
</protein>
<dbReference type="Pfam" id="PF03358">
    <property type="entry name" value="FMN_red"/>
    <property type="match status" value="1"/>
</dbReference>
<feature type="domain" description="NADPH-dependent FMN reductase-like" evidence="3">
    <location>
        <begin position="3"/>
        <end position="114"/>
    </location>
</feature>
<dbReference type="Gene3D" id="3.40.50.360">
    <property type="match status" value="1"/>
</dbReference>